<feature type="transmembrane region" description="Helical" evidence="1">
    <location>
        <begin position="152"/>
        <end position="173"/>
    </location>
</feature>
<feature type="transmembrane region" description="Helical" evidence="1">
    <location>
        <begin position="209"/>
        <end position="227"/>
    </location>
</feature>
<comment type="caution">
    <text evidence="2">The sequence shown here is derived from an EMBL/GenBank/DDBJ whole genome shotgun (WGS) entry which is preliminary data.</text>
</comment>
<feature type="transmembrane region" description="Helical" evidence="1">
    <location>
        <begin position="234"/>
        <end position="255"/>
    </location>
</feature>
<sequence>MVQGLSTRDAGEPPKGLLMDGVSVWWITFSTIWTAILIGGMVFLYTRRKMPILRIRGLPLSFGAVVLLHIYWLAVQWGYTYGHLMPAYVEFWIMGLWLPFGIALFHASNSRFLYVAQAQKRYLSSNSEPLNRAPRSKTLWGRFRAMDYTNRMLLLVCMGMVFQFFLTVVMFLVSKKFHPSFGISGTEVTGSPNEVKVESGRGWEWWPSVFWQCFWAWIVAPIILWQARDLHDSLGWRFQTIACCISNLHAAPMWLVALYVPQMAPVNRYWIPPQWIALSIMLLEIFTIFLPCWEVLKAQSLRQETLDSIARWEARNNSGGAGTSVETGSTYASWKKGRSKRAVSVKSSSNSSILTMDALEHTLTKNPEPLQHFSALRDFSGENIAFLTRIAKWRNQFYPRVGSGDRQSSIKPTDVNIRECFEVALRIYIDFVSSRGAEFQVNLSSTDFKKLEAVFEDAARVVYGEETTPDPATPFETANWRIGSEKTALHSNGSEDAIMSPSEQQGVTMDNIHYWGEIPENFDEAVFDNAETSIKYLVLTNTWPKFVKERRSLDSLAALESGL</sequence>
<keyword evidence="1" id="KW-0812">Transmembrane</keyword>
<feature type="transmembrane region" description="Helical" evidence="1">
    <location>
        <begin position="275"/>
        <end position="296"/>
    </location>
</feature>
<reference evidence="2" key="1">
    <citation type="submission" date="2022-10" db="EMBL/GenBank/DDBJ databases">
        <title>Determination and structural analysis of whole genome sequence of Sarocladium strictum F4-1.</title>
        <authorList>
            <person name="Hu L."/>
            <person name="Jiang Y."/>
        </authorList>
    </citation>
    <scope>NUCLEOTIDE SEQUENCE</scope>
    <source>
        <strain evidence="2">F4-1</strain>
    </source>
</reference>
<keyword evidence="3" id="KW-1185">Reference proteome</keyword>
<dbReference type="SUPFAM" id="SSF48097">
    <property type="entry name" value="Regulator of G-protein signaling, RGS"/>
    <property type="match status" value="1"/>
</dbReference>
<protein>
    <recommendedName>
        <fullName evidence="4">RGS domain-containing protein</fullName>
    </recommendedName>
</protein>
<dbReference type="InterPro" id="IPR036305">
    <property type="entry name" value="RGS_sf"/>
</dbReference>
<keyword evidence="1" id="KW-1133">Transmembrane helix</keyword>
<dbReference type="InterPro" id="IPR044926">
    <property type="entry name" value="RGS_subdomain_2"/>
</dbReference>
<evidence type="ECO:0000313" key="3">
    <source>
        <dbReference type="Proteomes" id="UP001175261"/>
    </source>
</evidence>
<accession>A0AA39L9N2</accession>
<evidence type="ECO:0008006" key="4">
    <source>
        <dbReference type="Google" id="ProtNLM"/>
    </source>
</evidence>
<keyword evidence="1" id="KW-0472">Membrane</keyword>
<feature type="transmembrane region" description="Helical" evidence="1">
    <location>
        <begin position="24"/>
        <end position="45"/>
    </location>
</feature>
<dbReference type="AlphaFoldDB" id="A0AA39L9N2"/>
<feature type="transmembrane region" description="Helical" evidence="1">
    <location>
        <begin position="91"/>
        <end position="114"/>
    </location>
</feature>
<dbReference type="Proteomes" id="UP001175261">
    <property type="component" value="Unassembled WGS sequence"/>
</dbReference>
<gene>
    <name evidence="2" type="ORF">NLU13_2561</name>
</gene>
<organism evidence="2 3">
    <name type="scientific">Sarocladium strictum</name>
    <name type="common">Black bundle disease fungus</name>
    <name type="synonym">Acremonium strictum</name>
    <dbReference type="NCBI Taxonomy" id="5046"/>
    <lineage>
        <taxon>Eukaryota</taxon>
        <taxon>Fungi</taxon>
        <taxon>Dikarya</taxon>
        <taxon>Ascomycota</taxon>
        <taxon>Pezizomycotina</taxon>
        <taxon>Sordariomycetes</taxon>
        <taxon>Hypocreomycetidae</taxon>
        <taxon>Hypocreales</taxon>
        <taxon>Sarocladiaceae</taxon>
        <taxon>Sarocladium</taxon>
    </lineage>
</organism>
<proteinExistence type="predicted"/>
<evidence type="ECO:0000256" key="1">
    <source>
        <dbReference type="SAM" id="Phobius"/>
    </source>
</evidence>
<evidence type="ECO:0000313" key="2">
    <source>
        <dbReference type="EMBL" id="KAK0388984.1"/>
    </source>
</evidence>
<dbReference type="EMBL" id="JAPDFR010000002">
    <property type="protein sequence ID" value="KAK0388984.1"/>
    <property type="molecule type" value="Genomic_DNA"/>
</dbReference>
<dbReference type="Gene3D" id="1.10.167.10">
    <property type="entry name" value="Regulator of G-protein Signalling 4, domain 2"/>
    <property type="match status" value="1"/>
</dbReference>
<name>A0AA39L9N2_SARSR</name>
<feature type="transmembrane region" description="Helical" evidence="1">
    <location>
        <begin position="57"/>
        <end position="79"/>
    </location>
</feature>